<protein>
    <submittedName>
        <fullName evidence="2">Complex I NDUFA9 subunit family protein</fullName>
    </submittedName>
</protein>
<name>A0ABT5KMM0_9BURK</name>
<dbReference type="InterPro" id="IPR051207">
    <property type="entry name" value="ComplexI_NDUFA9_subunit"/>
</dbReference>
<gene>
    <name evidence="2" type="ORF">PRZ03_21600</name>
</gene>
<dbReference type="Pfam" id="PF13460">
    <property type="entry name" value="NAD_binding_10"/>
    <property type="match status" value="1"/>
</dbReference>
<reference evidence="2 3" key="1">
    <citation type="submission" date="2022-10" db="EMBL/GenBank/DDBJ databases">
        <title>Paucibacter sp. hw1 Genome sequencing.</title>
        <authorList>
            <person name="Park S."/>
        </authorList>
    </citation>
    <scope>NUCLEOTIDE SEQUENCE [LARGE SCALE GENOMIC DNA]</scope>
    <source>
        <strain evidence="3">hw1</strain>
    </source>
</reference>
<dbReference type="InterPro" id="IPR016040">
    <property type="entry name" value="NAD(P)-bd_dom"/>
</dbReference>
<organism evidence="2 3">
    <name type="scientific">Roseateles albus</name>
    <dbReference type="NCBI Taxonomy" id="2987525"/>
    <lineage>
        <taxon>Bacteria</taxon>
        <taxon>Pseudomonadati</taxon>
        <taxon>Pseudomonadota</taxon>
        <taxon>Betaproteobacteria</taxon>
        <taxon>Burkholderiales</taxon>
        <taxon>Sphaerotilaceae</taxon>
        <taxon>Roseateles</taxon>
    </lineage>
</organism>
<sequence>MTMMNTSNPNILILGGSGFIGRSLCEQLTRAYGGRARITVPTRRLAHAQAVQGLPGLTVLQADVHKPGQLEGLLPGHDVVINLIAILQGSEAQFERAHVDLPRRLAEACAASGVRRLIHVSALGLRDDGRPAPSRYLCSKAAGEAVLKGAELELTLLRPSVVFGARDRFVNLFAKLQSVFPVLPLAGAAVKFQPVWVEDVAGAIVACVQDRNTIGRTFELAGPQVLSLAQIAGLAGQISGHARPIFALPAPLAWSQAVVMEMMPGVPLMSRDNLASMQIANVASGLLPGLETLGLKPQSMAAVLPDYLSAGQGCARLEAWRAARD</sequence>
<dbReference type="CDD" id="cd05271">
    <property type="entry name" value="NDUFA9_like_SDR_a"/>
    <property type="match status" value="1"/>
</dbReference>
<proteinExistence type="predicted"/>
<evidence type="ECO:0000259" key="1">
    <source>
        <dbReference type="Pfam" id="PF13460"/>
    </source>
</evidence>
<feature type="domain" description="NAD(P)-binding" evidence="1">
    <location>
        <begin position="15"/>
        <end position="162"/>
    </location>
</feature>
<dbReference type="PANTHER" id="PTHR12126">
    <property type="entry name" value="NADH-UBIQUINONE OXIDOREDUCTASE 39 KDA SUBUNIT-RELATED"/>
    <property type="match status" value="1"/>
</dbReference>
<dbReference type="Gene3D" id="3.40.50.720">
    <property type="entry name" value="NAD(P)-binding Rossmann-like Domain"/>
    <property type="match status" value="1"/>
</dbReference>
<dbReference type="SUPFAM" id="SSF51735">
    <property type="entry name" value="NAD(P)-binding Rossmann-fold domains"/>
    <property type="match status" value="1"/>
</dbReference>
<dbReference type="Proteomes" id="UP001221189">
    <property type="component" value="Unassembled WGS sequence"/>
</dbReference>
<evidence type="ECO:0000313" key="2">
    <source>
        <dbReference type="EMBL" id="MDC8774165.1"/>
    </source>
</evidence>
<dbReference type="EMBL" id="JAQQXT010000018">
    <property type="protein sequence ID" value="MDC8774165.1"/>
    <property type="molecule type" value="Genomic_DNA"/>
</dbReference>
<keyword evidence="3" id="KW-1185">Reference proteome</keyword>
<dbReference type="InterPro" id="IPR036291">
    <property type="entry name" value="NAD(P)-bd_dom_sf"/>
</dbReference>
<accession>A0ABT5KMM0</accession>
<dbReference type="RefSeq" id="WP_273602209.1">
    <property type="nucleotide sequence ID" value="NZ_JAQQXT010000018.1"/>
</dbReference>
<comment type="caution">
    <text evidence="2">The sequence shown here is derived from an EMBL/GenBank/DDBJ whole genome shotgun (WGS) entry which is preliminary data.</text>
</comment>
<evidence type="ECO:0000313" key="3">
    <source>
        <dbReference type="Proteomes" id="UP001221189"/>
    </source>
</evidence>
<dbReference type="PANTHER" id="PTHR12126:SF11">
    <property type="entry name" value="NADH DEHYDROGENASE [UBIQUINONE] 1 ALPHA SUBCOMPLEX SUBUNIT 9, MITOCHONDRIAL"/>
    <property type="match status" value="1"/>
</dbReference>